<dbReference type="SUPFAM" id="SSF140869">
    <property type="entry name" value="GUN4-like"/>
    <property type="match status" value="1"/>
</dbReference>
<proteinExistence type="predicted"/>
<accession>B7KFF9</accession>
<dbReference type="KEGG" id="cyc:PCC7424_3482"/>
<dbReference type="Pfam" id="PF00656">
    <property type="entry name" value="Peptidase_C14"/>
    <property type="match status" value="1"/>
</dbReference>
<name>B7KFF9_GLOC7</name>
<dbReference type="eggNOG" id="COG5635">
    <property type="taxonomic scope" value="Bacteria"/>
</dbReference>
<dbReference type="PROSITE" id="PS50208">
    <property type="entry name" value="CASPASE_P20"/>
    <property type="match status" value="1"/>
</dbReference>
<dbReference type="InterPro" id="IPR029030">
    <property type="entry name" value="Caspase-like_dom_sf"/>
</dbReference>
<protein>
    <submittedName>
        <fullName evidence="2">Peptidase C14 caspase catalytic subunit p20</fullName>
    </submittedName>
</protein>
<dbReference type="Proteomes" id="UP000002384">
    <property type="component" value="Chromosome"/>
</dbReference>
<dbReference type="SUPFAM" id="SSF52129">
    <property type="entry name" value="Caspase-like"/>
    <property type="match status" value="1"/>
</dbReference>
<dbReference type="PANTHER" id="PTHR22576:SF37">
    <property type="entry name" value="MUCOSA-ASSOCIATED LYMPHOID TISSUE LYMPHOMA TRANSLOCATION PROTEIN 1"/>
    <property type="match status" value="1"/>
</dbReference>
<dbReference type="AlphaFoldDB" id="B7KFF9"/>
<organism evidence="2 3">
    <name type="scientific">Gloeothece citriformis (strain PCC 7424)</name>
    <name type="common">Cyanothece sp. (strain PCC 7424)</name>
    <dbReference type="NCBI Taxonomy" id="65393"/>
    <lineage>
        <taxon>Bacteria</taxon>
        <taxon>Bacillati</taxon>
        <taxon>Cyanobacteriota</taxon>
        <taxon>Cyanophyceae</taxon>
        <taxon>Oscillatoriophycideae</taxon>
        <taxon>Chroococcales</taxon>
        <taxon>Aphanothecaceae</taxon>
        <taxon>Gloeothece</taxon>
        <taxon>Gloeothece citriformis</taxon>
    </lineage>
</organism>
<dbReference type="GO" id="GO:0006508">
    <property type="term" value="P:proteolysis"/>
    <property type="evidence" value="ECO:0007669"/>
    <property type="project" value="InterPro"/>
</dbReference>
<dbReference type="eggNOG" id="COG4249">
    <property type="taxonomic scope" value="Bacteria"/>
</dbReference>
<dbReference type="InterPro" id="IPR037215">
    <property type="entry name" value="GUN4-like_sf"/>
</dbReference>
<evidence type="ECO:0000259" key="1">
    <source>
        <dbReference type="PROSITE" id="PS50208"/>
    </source>
</evidence>
<dbReference type="PROSITE" id="PS51257">
    <property type="entry name" value="PROKAR_LIPOPROTEIN"/>
    <property type="match status" value="1"/>
</dbReference>
<dbReference type="Gene3D" id="1.25.40.620">
    <property type="match status" value="1"/>
</dbReference>
<dbReference type="PANTHER" id="PTHR22576">
    <property type="entry name" value="MUCOSA ASSOCIATED LYMPHOID TISSUE LYMPHOMA TRANSLOCATION PROTEIN 1/PARACASPASE"/>
    <property type="match status" value="1"/>
</dbReference>
<dbReference type="EMBL" id="CP001291">
    <property type="protein sequence ID" value="ACK71875.1"/>
    <property type="molecule type" value="Genomic_DNA"/>
</dbReference>
<dbReference type="CDD" id="cd16383">
    <property type="entry name" value="GUN4"/>
    <property type="match status" value="1"/>
</dbReference>
<dbReference type="STRING" id="65393.PCC7424_3482"/>
<reference evidence="3" key="1">
    <citation type="journal article" date="2011" name="MBio">
        <title>Novel metabolic attributes of the genus Cyanothece, comprising a group of unicellular nitrogen-fixing Cyanobacteria.</title>
        <authorList>
            <person name="Bandyopadhyay A."/>
            <person name="Elvitigala T."/>
            <person name="Welsh E."/>
            <person name="Stockel J."/>
            <person name="Liberton M."/>
            <person name="Min H."/>
            <person name="Sherman L.A."/>
            <person name="Pakrasi H.B."/>
        </authorList>
    </citation>
    <scope>NUCLEOTIDE SEQUENCE [LARGE SCALE GENOMIC DNA]</scope>
    <source>
        <strain evidence="3">PCC 7424</strain>
    </source>
</reference>
<feature type="domain" description="Caspase family p20" evidence="1">
    <location>
        <begin position="54"/>
        <end position="185"/>
    </location>
</feature>
<dbReference type="RefSeq" id="WP_015955470.1">
    <property type="nucleotide sequence ID" value="NC_011729.1"/>
</dbReference>
<dbReference type="InterPro" id="IPR052039">
    <property type="entry name" value="Caspase-related_regulators"/>
</dbReference>
<dbReference type="HOGENOM" id="CLU_518666_0_0_3"/>
<dbReference type="Pfam" id="PF05419">
    <property type="entry name" value="GUN4"/>
    <property type="match status" value="1"/>
</dbReference>
<evidence type="ECO:0000313" key="2">
    <source>
        <dbReference type="EMBL" id="ACK71875.1"/>
    </source>
</evidence>
<gene>
    <name evidence="2" type="ordered locus">PCC7424_3482</name>
</gene>
<keyword evidence="3" id="KW-1185">Reference proteome</keyword>
<evidence type="ECO:0000313" key="3">
    <source>
        <dbReference type="Proteomes" id="UP000002384"/>
    </source>
</evidence>
<dbReference type="Gene3D" id="3.40.50.1460">
    <property type="match status" value="1"/>
</dbReference>
<dbReference type="GO" id="GO:0004197">
    <property type="term" value="F:cysteine-type endopeptidase activity"/>
    <property type="evidence" value="ECO:0007669"/>
    <property type="project" value="InterPro"/>
</dbReference>
<sequence>MFLLKLLYRVYIVMGLGLIAFGVSACKPTTEATPIPVRSPVSISNNPQFIAQKQSKIALVIGNANYEEEALSNPVNDATDIANALKELGFEVTLVTNKDLPTMEEAIDNFSRQLQGGVGVFYYAGHGVQVEGENYLVPLKAKLEREKDVKYEAYPLGKVLDRMEEAENGVNGVNIVIIDACRDNPFYRRWRSNSRSSTISRGLTAVYPPSGIIIAYATRQGDVASDGKTGQRNSPFTSALLQHIKTPNVDVQVMFRRVNTLVRQKTDNQQEPWTEGNLFGDEFYLNPQLVATSPQPSPIPVITIPTPKPSPSPPIAIIPIPPPSTPSNQPRSTLISSTTGVDYTPLRELLLQKKWREADQKTWDLMETANNRQQQGVLDGRSINKFSCEDLRMIDREWLNASGGKFGFSVQLAIYKQTGNTPGSFNEEAYRRFEDRVGWREKSYKDLTWGTNAPSIAPQGHLPMGGGESLGLFRYVKSSSFSLRLVNCNI</sequence>
<dbReference type="OrthoDB" id="9812126at2"/>
<dbReference type="InterPro" id="IPR008629">
    <property type="entry name" value="GUN4-like"/>
</dbReference>
<dbReference type="InterPro" id="IPR001309">
    <property type="entry name" value="Pept_C14_p20"/>
</dbReference>
<dbReference type="InterPro" id="IPR011600">
    <property type="entry name" value="Pept_C14_caspase"/>
</dbReference>
<dbReference type="Gene3D" id="1.10.10.1770">
    <property type="entry name" value="Gun4-like"/>
    <property type="match status" value="1"/>
</dbReference>